<dbReference type="AlphaFoldDB" id="E0Y0R6"/>
<name>E0Y0R6_9SPHI</name>
<dbReference type="InterPro" id="IPR007138">
    <property type="entry name" value="ABM_dom"/>
</dbReference>
<protein>
    <recommendedName>
        <fullName evidence="1">ABM domain-containing protein</fullName>
    </recommendedName>
</protein>
<dbReference type="Gene3D" id="3.30.70.100">
    <property type="match status" value="1"/>
</dbReference>
<dbReference type="Pfam" id="PF03992">
    <property type="entry name" value="ABM"/>
    <property type="match status" value="1"/>
</dbReference>
<organism evidence="2">
    <name type="scientific">uncultured Sphingobacterium sp. EB080_L08E11</name>
    <dbReference type="NCBI Taxonomy" id="710992"/>
    <lineage>
        <taxon>Bacteria</taxon>
        <taxon>Pseudomonadati</taxon>
        <taxon>Bacteroidota</taxon>
        <taxon>Sphingobacteriia</taxon>
        <taxon>Sphingobacteriales</taxon>
        <taxon>Sphingobacteriaceae</taxon>
        <taxon>Sphingobacterium</taxon>
        <taxon>environmental samples</taxon>
    </lineage>
</organism>
<feature type="domain" description="ABM" evidence="1">
    <location>
        <begin position="33"/>
        <end position="102"/>
    </location>
</feature>
<reference evidence="2" key="1">
    <citation type="journal article" date="2011" name="Environ. Microbiol.">
        <title>Time-series analyses of Monterey Bay coastal microbial picoplankton using a 'genome proxy' microarray.</title>
        <authorList>
            <person name="Rich V.I."/>
            <person name="Pham V.D."/>
            <person name="Eppley J."/>
            <person name="Shi Y."/>
            <person name="DeLong E.F."/>
        </authorList>
    </citation>
    <scope>NUCLEOTIDE SEQUENCE</scope>
</reference>
<dbReference type="EMBL" id="GU474939">
    <property type="protein sequence ID" value="ADI20257.1"/>
    <property type="molecule type" value="Genomic_DNA"/>
</dbReference>
<dbReference type="SUPFAM" id="SSF54909">
    <property type="entry name" value="Dimeric alpha+beta barrel"/>
    <property type="match status" value="1"/>
</dbReference>
<proteinExistence type="predicted"/>
<evidence type="ECO:0000313" key="2">
    <source>
        <dbReference type="EMBL" id="ADI20257.1"/>
    </source>
</evidence>
<accession>E0Y0R6</accession>
<dbReference type="InterPro" id="IPR011008">
    <property type="entry name" value="Dimeric_a/b-barrel"/>
</dbReference>
<sequence length="130" mass="15045">MYCSGKERRRTRKRIERTLRHESARLGQNGFYMIVRIVQLPITPGSENGQKFEALFQEYKTAILGTVGCQRIQLLAADTCYFTYSWWDSETDLNAYRDSTTFGVVWPKTKALFSGKPLAWTCNSLENMTK</sequence>
<evidence type="ECO:0000259" key="1">
    <source>
        <dbReference type="Pfam" id="PF03992"/>
    </source>
</evidence>